<evidence type="ECO:0000313" key="2">
    <source>
        <dbReference type="EMBL" id="ORV55562.1"/>
    </source>
</evidence>
<feature type="transmembrane region" description="Helical" evidence="1">
    <location>
        <begin position="36"/>
        <end position="57"/>
    </location>
</feature>
<proteinExistence type="predicted"/>
<organism evidence="2 3">
    <name type="scientific">Mycobacterium fragae</name>
    <dbReference type="NCBI Taxonomy" id="1260918"/>
    <lineage>
        <taxon>Bacteria</taxon>
        <taxon>Bacillati</taxon>
        <taxon>Actinomycetota</taxon>
        <taxon>Actinomycetes</taxon>
        <taxon>Mycobacteriales</taxon>
        <taxon>Mycobacteriaceae</taxon>
        <taxon>Mycobacterium</taxon>
    </lineage>
</organism>
<evidence type="ECO:0000313" key="3">
    <source>
        <dbReference type="Proteomes" id="UP000194000"/>
    </source>
</evidence>
<gene>
    <name evidence="2" type="ORF">AWC06_03965</name>
</gene>
<keyword evidence="1" id="KW-0472">Membrane</keyword>
<reference evidence="2 3" key="1">
    <citation type="submission" date="2016-01" db="EMBL/GenBank/DDBJ databases">
        <title>The new phylogeny of the genus Mycobacterium.</title>
        <authorList>
            <person name="Tarcisio F."/>
            <person name="Conor M."/>
            <person name="Antonella G."/>
            <person name="Elisabetta G."/>
            <person name="Giulia F.S."/>
            <person name="Sara T."/>
            <person name="Anna F."/>
            <person name="Clotilde B."/>
            <person name="Roberto B."/>
            <person name="Veronica D.S."/>
            <person name="Fabio R."/>
            <person name="Monica P."/>
            <person name="Olivier J."/>
            <person name="Enrico T."/>
            <person name="Nicola S."/>
        </authorList>
    </citation>
    <scope>NUCLEOTIDE SEQUENCE [LARGE SCALE GENOMIC DNA]</scope>
    <source>
        <strain evidence="2 3">DSM 45731</strain>
    </source>
</reference>
<name>A0A1X1UFH0_9MYCO</name>
<keyword evidence="1" id="KW-0812">Transmembrane</keyword>
<sequence length="261" mass="27791">MWGSVLGLALLMALDPIRLGWTLLVISRPRPMQNLLAYWIGGLAVALLALLVPMMVLHHTQMFASLAHYLSTSPTVRHIQLGMGVLTLSIAALMIVRLLARQRQPAHLVTPGGNTSPLLLDSNTPTASPPLLGLAQDSATEGRSAIRRLVGWALNAWENGSLWVAFVIGFACMPPPDDVLVVLAITVTSGAGIGTQIGAAIAFAVGMLAVVEIMLVSYLAMPTKTQAMLQVLHGWALVHRWHVLIAMFAVVGVLLVASGVR</sequence>
<dbReference type="Pfam" id="PF11139">
    <property type="entry name" value="SfLAP"/>
    <property type="match status" value="1"/>
</dbReference>
<evidence type="ECO:0000256" key="1">
    <source>
        <dbReference type="SAM" id="Phobius"/>
    </source>
</evidence>
<dbReference type="EMBL" id="LQOW01000034">
    <property type="protein sequence ID" value="ORV55562.1"/>
    <property type="molecule type" value="Genomic_DNA"/>
</dbReference>
<feature type="transmembrane region" description="Helical" evidence="1">
    <location>
        <begin position="241"/>
        <end position="260"/>
    </location>
</feature>
<dbReference type="InterPro" id="IPR021315">
    <property type="entry name" value="Gap/Sap"/>
</dbReference>
<protein>
    <submittedName>
        <fullName evidence="2">Gap protein</fullName>
    </submittedName>
</protein>
<dbReference type="AlphaFoldDB" id="A0A1X1UFH0"/>
<dbReference type="Proteomes" id="UP000194000">
    <property type="component" value="Unassembled WGS sequence"/>
</dbReference>
<keyword evidence="1" id="KW-1133">Transmembrane helix</keyword>
<feature type="transmembrane region" description="Helical" evidence="1">
    <location>
        <begin position="197"/>
        <end position="221"/>
    </location>
</feature>
<feature type="transmembrane region" description="Helical" evidence="1">
    <location>
        <begin position="78"/>
        <end position="100"/>
    </location>
</feature>
<accession>A0A1X1UFH0</accession>
<keyword evidence="3" id="KW-1185">Reference proteome</keyword>
<dbReference type="OrthoDB" id="4627516at2"/>
<comment type="caution">
    <text evidence="2">The sequence shown here is derived from an EMBL/GenBank/DDBJ whole genome shotgun (WGS) entry which is preliminary data.</text>
</comment>